<evidence type="ECO:0000256" key="5">
    <source>
        <dbReference type="ARBA" id="ARBA00023136"/>
    </source>
</evidence>
<dbReference type="InterPro" id="IPR046791">
    <property type="entry name" value="Polycystin_dom"/>
</dbReference>
<evidence type="ECO:0000256" key="2">
    <source>
        <dbReference type="ARBA" id="ARBA00007200"/>
    </source>
</evidence>
<evidence type="ECO:0000256" key="7">
    <source>
        <dbReference type="SAM" id="Phobius"/>
    </source>
</evidence>
<evidence type="ECO:0000256" key="6">
    <source>
        <dbReference type="SAM" id="MobiDB-lite"/>
    </source>
</evidence>
<dbReference type="PANTHER" id="PTHR10877:SF183">
    <property type="entry name" value="AT14535P-RELATED"/>
    <property type="match status" value="1"/>
</dbReference>
<dbReference type="Proteomes" id="UP000237271">
    <property type="component" value="Unassembled WGS sequence"/>
</dbReference>
<dbReference type="Pfam" id="PF08016">
    <property type="entry name" value="PKD_channel"/>
    <property type="match status" value="1"/>
</dbReference>
<feature type="transmembrane region" description="Helical" evidence="7">
    <location>
        <begin position="468"/>
        <end position="490"/>
    </location>
</feature>
<comment type="similarity">
    <text evidence="2">Belongs to the polycystin family.</text>
</comment>
<feature type="transmembrane region" description="Helical" evidence="7">
    <location>
        <begin position="630"/>
        <end position="652"/>
    </location>
</feature>
<evidence type="ECO:0000256" key="3">
    <source>
        <dbReference type="ARBA" id="ARBA00022692"/>
    </source>
</evidence>
<feature type="domain" description="Polycystin" evidence="9">
    <location>
        <begin position="193"/>
        <end position="388"/>
    </location>
</feature>
<feature type="region of interest" description="Disordered" evidence="6">
    <location>
        <begin position="53"/>
        <end position="81"/>
    </location>
</feature>
<proteinExistence type="inferred from homology"/>
<dbReference type="GO" id="GO:0016020">
    <property type="term" value="C:membrane"/>
    <property type="evidence" value="ECO:0007669"/>
    <property type="project" value="UniProtKB-SubCell"/>
</dbReference>
<feature type="transmembrane region" description="Helical" evidence="7">
    <location>
        <begin position="405"/>
        <end position="423"/>
    </location>
</feature>
<dbReference type="InterPro" id="IPR051223">
    <property type="entry name" value="Polycystin"/>
</dbReference>
<feature type="transmembrane region" description="Helical" evidence="7">
    <location>
        <begin position="12"/>
        <end position="40"/>
    </location>
</feature>
<protein>
    <recommendedName>
        <fullName evidence="12">Polycystin cation channel PKD1/PKD2 domain-containing protein</fullName>
    </recommendedName>
</protein>
<gene>
    <name evidence="10" type="ORF">PHPALM_16836</name>
</gene>
<evidence type="ECO:0000313" key="10">
    <source>
        <dbReference type="EMBL" id="POM67192.1"/>
    </source>
</evidence>
<feature type="transmembrane region" description="Helical" evidence="7">
    <location>
        <begin position="555"/>
        <end position="579"/>
    </location>
</feature>
<feature type="transmembrane region" description="Helical" evidence="7">
    <location>
        <begin position="515"/>
        <end position="535"/>
    </location>
</feature>
<keyword evidence="3 7" id="KW-0812">Transmembrane</keyword>
<dbReference type="InterPro" id="IPR013122">
    <property type="entry name" value="PKD1_2_channel"/>
</dbReference>
<feature type="domain" description="Polycystin cation channel PKD1/PKD2" evidence="8">
    <location>
        <begin position="499"/>
        <end position="655"/>
    </location>
</feature>
<keyword evidence="11" id="KW-1185">Reference proteome</keyword>
<keyword evidence="4 7" id="KW-1133">Transmembrane helix</keyword>
<dbReference type="OrthoDB" id="444119at2759"/>
<evidence type="ECO:0000313" key="11">
    <source>
        <dbReference type="Proteomes" id="UP000237271"/>
    </source>
</evidence>
<evidence type="ECO:0000259" key="8">
    <source>
        <dbReference type="Pfam" id="PF08016"/>
    </source>
</evidence>
<evidence type="ECO:0000256" key="4">
    <source>
        <dbReference type="ARBA" id="ARBA00022989"/>
    </source>
</evidence>
<comment type="subcellular location">
    <subcellularLocation>
        <location evidence="1">Membrane</location>
        <topology evidence="1">Multi-pass membrane protein</topology>
    </subcellularLocation>
</comment>
<name>A0A2P4XNR2_9STRA</name>
<evidence type="ECO:0008006" key="12">
    <source>
        <dbReference type="Google" id="ProtNLM"/>
    </source>
</evidence>
<dbReference type="Pfam" id="PF20519">
    <property type="entry name" value="Polycystin_dom"/>
    <property type="match status" value="1"/>
</dbReference>
<dbReference type="PANTHER" id="PTHR10877">
    <property type="entry name" value="POLYCYSTIN FAMILY MEMBER"/>
    <property type="match status" value="1"/>
</dbReference>
<reference evidence="10 11" key="1">
    <citation type="journal article" date="2017" name="Genome Biol. Evol.">
        <title>Phytophthora megakarya and P. palmivora, closely related causal agents of cacao black pod rot, underwent increases in genome sizes and gene numbers by different mechanisms.</title>
        <authorList>
            <person name="Ali S.S."/>
            <person name="Shao J."/>
            <person name="Lary D.J."/>
            <person name="Kronmiller B."/>
            <person name="Shen D."/>
            <person name="Strem M.D."/>
            <person name="Amoako-Attah I."/>
            <person name="Akrofi A.Y."/>
            <person name="Begoude B.A."/>
            <person name="Ten Hoopen G.M."/>
            <person name="Coulibaly K."/>
            <person name="Kebe B.I."/>
            <person name="Melnick R.L."/>
            <person name="Guiltinan M.J."/>
            <person name="Tyler B.M."/>
            <person name="Meinhardt L.W."/>
            <person name="Bailey B.A."/>
        </authorList>
    </citation>
    <scope>NUCLEOTIDE SEQUENCE [LARGE SCALE GENOMIC DNA]</scope>
    <source>
        <strain evidence="11">sbr112.9</strain>
    </source>
</reference>
<accession>A0A2P4XNR2</accession>
<dbReference type="EMBL" id="NCKW01009462">
    <property type="protein sequence ID" value="POM67192.1"/>
    <property type="molecule type" value="Genomic_DNA"/>
</dbReference>
<evidence type="ECO:0000259" key="9">
    <source>
        <dbReference type="Pfam" id="PF20519"/>
    </source>
</evidence>
<sequence length="769" mass="85060">MDQVIGHSFGWYVVQVLFSVAVVSIGFDWICASSAVPVFVCVCVHGMRDGGAGPHRAGSSLSQRLREPVDDTDETETISSGEVIHGNRDDIKLHQDNQSSDMRYHRQSGSLSASTPTHRRARPGLEVAHALDELTEISTIAAVVAMQRWWRRHSAAYFMATRMIVSIALRVLQLYLEAPFIASSSNVSKTFFDVASALDLFEWLKGPFISIAYVDNSAVASLANNRIVGGIRIGQLRVQSFNCSSRVTPLFSWTQDDTYTCYGSSDGDFTLSTETNDPIQLSNQDLYVYEGLNGTSTDTERSAFFSTMSVSSAQYSLPAPAYSVVLPRSNAVQASSILTTLEASGYIDGQTRAVMMDLSLYNAMLRQVASLRFLVEMPASGGAITSLSTGVAPLTDSFLISADHWVVSGCHIIVMLFYAYFFLDEVLALARSRSRQWQYQAVWQRSNLGKPKTRHKIRQSPLHRRHGAGARLFGLLCYICAWLLRLVALVKRPADLPLDSDDFVSLRPYVETFRAAQVALSASICLAWIEFLLMLRVALPVDLLVRAVVCAAPQLFVLLFIMALVVMGYASACILVLGAQSSLFQSLPEALRSLTAILLHTETRTASSLLGSSYGEVGHDAAGMSTLRTLLFACFLLLNIFVAANLFLVVVYEGYLQAKREIDLDRQQLQTYPRSASQGGDEDNIRPASLHLDLGCEIVIYGRALADKFINLVPRTVMMAVMRRKTVEMQTQRRHLRKMKAKMKATLIVRIRPQDGSVNSQMLESRAQM</sequence>
<keyword evidence="5 7" id="KW-0472">Membrane</keyword>
<dbReference type="AlphaFoldDB" id="A0A2P4XNR2"/>
<comment type="caution">
    <text evidence="10">The sequence shown here is derived from an EMBL/GenBank/DDBJ whole genome shotgun (WGS) entry which is preliminary data.</text>
</comment>
<evidence type="ECO:0000256" key="1">
    <source>
        <dbReference type="ARBA" id="ARBA00004141"/>
    </source>
</evidence>
<organism evidence="10 11">
    <name type="scientific">Phytophthora palmivora</name>
    <dbReference type="NCBI Taxonomy" id="4796"/>
    <lineage>
        <taxon>Eukaryota</taxon>
        <taxon>Sar</taxon>
        <taxon>Stramenopiles</taxon>
        <taxon>Oomycota</taxon>
        <taxon>Peronosporomycetes</taxon>
        <taxon>Peronosporales</taxon>
        <taxon>Peronosporaceae</taxon>
        <taxon>Phytophthora</taxon>
    </lineage>
</organism>